<feature type="chain" id="PRO_5030837765" evidence="1">
    <location>
        <begin position="25"/>
        <end position="45"/>
    </location>
</feature>
<feature type="signal peptide" evidence="1">
    <location>
        <begin position="1"/>
        <end position="24"/>
    </location>
</feature>
<dbReference type="AlphaFoldDB" id="A0A7X6I115"/>
<proteinExistence type="predicted"/>
<dbReference type="RefSeq" id="WP_167973934.1">
    <property type="nucleotide sequence ID" value="NZ_BHZG01000589.1"/>
</dbReference>
<keyword evidence="3" id="KW-1185">Reference proteome</keyword>
<dbReference type="EMBL" id="JAAVJD010000263">
    <property type="protein sequence ID" value="NJQ08231.1"/>
    <property type="molecule type" value="Genomic_DNA"/>
</dbReference>
<dbReference type="Proteomes" id="UP000578686">
    <property type="component" value="Unassembled WGS sequence"/>
</dbReference>
<evidence type="ECO:0000313" key="3">
    <source>
        <dbReference type="Proteomes" id="UP000578686"/>
    </source>
</evidence>
<name>A0A7X6I115_9ACTN</name>
<evidence type="ECO:0000313" key="2">
    <source>
        <dbReference type="EMBL" id="NJQ08231.1"/>
    </source>
</evidence>
<sequence length="45" mass="4615">MKKIAISATAALFAVLALAGTASAANYWEGDGVASATLQPANYWE</sequence>
<protein>
    <submittedName>
        <fullName evidence="2">Uncharacterized protein</fullName>
    </submittedName>
</protein>
<evidence type="ECO:0000256" key="1">
    <source>
        <dbReference type="SAM" id="SignalP"/>
    </source>
</evidence>
<accession>A0A7X6I115</accession>
<reference evidence="2 3" key="1">
    <citation type="submission" date="2020-03" db="EMBL/GenBank/DDBJ databases">
        <title>Draft genome of Streptomyces sp. ventii, isolated from the Axial Seamount in the Pacific Ocean, and resequencing of the two type strains Streptomyces lonarensis strain NCL 716 and Streptomyces bohaiensis strain 11A07.</title>
        <authorList>
            <person name="Loughran R.M."/>
            <person name="Pfannmuller K.M."/>
            <person name="Wasson B.J."/>
            <person name="Deadmond M.C."/>
            <person name="Paddock B.E."/>
            <person name="Koyack M.J."/>
            <person name="Gallegos D.A."/>
            <person name="Mitchell E.A."/>
            <person name="Ushijima B."/>
            <person name="Saw J.H."/>
            <person name="Mcphail K.L."/>
            <person name="Videau P."/>
        </authorList>
    </citation>
    <scope>NUCLEOTIDE SEQUENCE [LARGE SCALE GENOMIC DNA]</scope>
    <source>
        <strain evidence="2 3">NCL716</strain>
    </source>
</reference>
<keyword evidence="1" id="KW-0732">Signal</keyword>
<gene>
    <name evidence="2" type="ORF">HCN56_22260</name>
</gene>
<organism evidence="2 3">
    <name type="scientific">Streptomyces lonarensis</name>
    <dbReference type="NCBI Taxonomy" id="700599"/>
    <lineage>
        <taxon>Bacteria</taxon>
        <taxon>Bacillati</taxon>
        <taxon>Actinomycetota</taxon>
        <taxon>Actinomycetes</taxon>
        <taxon>Kitasatosporales</taxon>
        <taxon>Streptomycetaceae</taxon>
        <taxon>Streptomyces</taxon>
    </lineage>
</organism>
<comment type="caution">
    <text evidence="2">The sequence shown here is derived from an EMBL/GenBank/DDBJ whole genome shotgun (WGS) entry which is preliminary data.</text>
</comment>